<comment type="caution">
    <text evidence="2">The sequence shown here is derived from an EMBL/GenBank/DDBJ whole genome shotgun (WGS) entry which is preliminary data.</text>
</comment>
<protein>
    <submittedName>
        <fullName evidence="2">Uncharacterized protein</fullName>
    </submittedName>
</protein>
<dbReference type="Proteomes" id="UP000293195">
    <property type="component" value="Unassembled WGS sequence"/>
</dbReference>
<evidence type="ECO:0000313" key="3">
    <source>
        <dbReference type="Proteomes" id="UP000293195"/>
    </source>
</evidence>
<keyword evidence="1" id="KW-1133">Transmembrane helix</keyword>
<gene>
    <name evidence="2" type="ORF">AA0119_g10759</name>
</gene>
<sequence>MVFAFDPNVIRDRLRTDIGLRNLSIYAQWVSVTAATLLYLPTFYALYRYLVILDSDEVHGFMSLLDLTLDLGPFNLLFPLVILGVELPHYIRPQPLLYWSTATWLAMPPRYLCELLALEHENPFNIPTKIRVASVVVFFFCLPTLMITLATLGILLEGSRFILPNILAGRVLINLLYCIQLSLPAVSYSFYRFRVEGGLVNGFMSLLFWFSACLFGVATLLYIAASRRRHFYVSSTLLGGNGIQPMVLWLPGTGPSHQSVGNEAQEGTIRLV</sequence>
<evidence type="ECO:0000256" key="1">
    <source>
        <dbReference type="SAM" id="Phobius"/>
    </source>
</evidence>
<keyword evidence="3" id="KW-1185">Reference proteome</keyword>
<feature type="transmembrane region" description="Helical" evidence="1">
    <location>
        <begin position="23"/>
        <end position="47"/>
    </location>
</feature>
<organism evidence="2 3">
    <name type="scientific">Alternaria tenuissima</name>
    <dbReference type="NCBI Taxonomy" id="119927"/>
    <lineage>
        <taxon>Eukaryota</taxon>
        <taxon>Fungi</taxon>
        <taxon>Dikarya</taxon>
        <taxon>Ascomycota</taxon>
        <taxon>Pezizomycotina</taxon>
        <taxon>Dothideomycetes</taxon>
        <taxon>Pleosporomycetidae</taxon>
        <taxon>Pleosporales</taxon>
        <taxon>Pleosporineae</taxon>
        <taxon>Pleosporaceae</taxon>
        <taxon>Alternaria</taxon>
        <taxon>Alternaria sect. Alternaria</taxon>
        <taxon>Alternaria alternata complex</taxon>
    </lineage>
</organism>
<feature type="transmembrane region" description="Helical" evidence="1">
    <location>
        <begin position="203"/>
        <end position="225"/>
    </location>
</feature>
<dbReference type="EMBL" id="PDXF01000071">
    <property type="protein sequence ID" value="RYN91114.1"/>
    <property type="molecule type" value="Genomic_DNA"/>
</dbReference>
<feature type="transmembrane region" description="Helical" evidence="1">
    <location>
        <begin position="67"/>
        <end position="84"/>
    </location>
</feature>
<feature type="transmembrane region" description="Helical" evidence="1">
    <location>
        <begin position="132"/>
        <end position="155"/>
    </location>
</feature>
<evidence type="ECO:0000313" key="2">
    <source>
        <dbReference type="EMBL" id="RYN91114.1"/>
    </source>
</evidence>
<reference evidence="3" key="1">
    <citation type="journal article" date="2019" name="bioRxiv">
        <title>Genomics, evolutionary history and diagnostics of the Alternaria alternata species group including apple and Asian pear pathotypes.</title>
        <authorList>
            <person name="Armitage A.D."/>
            <person name="Cockerton H.M."/>
            <person name="Sreenivasaprasad S."/>
            <person name="Woodhall J.W."/>
            <person name="Lane C.R."/>
            <person name="Harrison R.J."/>
            <person name="Clarkson J.P."/>
        </authorList>
    </citation>
    <scope>NUCLEOTIDE SEQUENCE [LARGE SCALE GENOMIC DNA]</scope>
    <source>
        <strain evidence="3">FERA 635</strain>
    </source>
</reference>
<keyword evidence="1" id="KW-0472">Membrane</keyword>
<name>A0ABY0FW60_9PLEO</name>
<feature type="transmembrane region" description="Helical" evidence="1">
    <location>
        <begin position="167"/>
        <end position="191"/>
    </location>
</feature>
<accession>A0ABY0FW60</accession>
<keyword evidence="1" id="KW-0812">Transmembrane</keyword>
<proteinExistence type="predicted"/>